<evidence type="ECO:0000256" key="4">
    <source>
        <dbReference type="ARBA" id="ARBA00022786"/>
    </source>
</evidence>
<name>A0ABQ8FLU3_9FUNG</name>
<comment type="caution">
    <text evidence="9">The sequence shown here is derived from an EMBL/GenBank/DDBJ whole genome shotgun (WGS) entry which is preliminary data.</text>
</comment>
<evidence type="ECO:0000259" key="8">
    <source>
        <dbReference type="PROSITE" id="PS50127"/>
    </source>
</evidence>
<organism evidence="9 10">
    <name type="scientific">Batrachochytrium salamandrivorans</name>
    <dbReference type="NCBI Taxonomy" id="1357716"/>
    <lineage>
        <taxon>Eukaryota</taxon>
        <taxon>Fungi</taxon>
        <taxon>Fungi incertae sedis</taxon>
        <taxon>Chytridiomycota</taxon>
        <taxon>Chytridiomycota incertae sedis</taxon>
        <taxon>Chytridiomycetes</taxon>
        <taxon>Rhizophydiales</taxon>
        <taxon>Rhizophydiales incertae sedis</taxon>
        <taxon>Batrachochytrium</taxon>
    </lineage>
</organism>
<evidence type="ECO:0000256" key="1">
    <source>
        <dbReference type="ARBA" id="ARBA00007756"/>
    </source>
</evidence>
<keyword evidence="4" id="KW-0833">Ubl conjugation pathway</keyword>
<protein>
    <recommendedName>
        <fullName evidence="7">GTP-binding protein</fullName>
    </recommendedName>
</protein>
<dbReference type="InterPro" id="IPR023313">
    <property type="entry name" value="UBQ-conjugating_AS"/>
</dbReference>
<dbReference type="EMBL" id="JAFCIX010000032">
    <property type="protein sequence ID" value="KAH6600501.1"/>
    <property type="molecule type" value="Genomic_DNA"/>
</dbReference>
<evidence type="ECO:0000256" key="7">
    <source>
        <dbReference type="RuleBase" id="RU367014"/>
    </source>
</evidence>
<dbReference type="InterPro" id="IPR006762">
    <property type="entry name" value="Gtr1_RagA"/>
</dbReference>
<dbReference type="SUPFAM" id="SSF52540">
    <property type="entry name" value="P-loop containing nucleoside triphosphate hydrolases"/>
    <property type="match status" value="1"/>
</dbReference>
<dbReference type="CDD" id="cd23792">
    <property type="entry name" value="UBCc_UBE2D"/>
    <property type="match status" value="1"/>
</dbReference>
<reference evidence="9 10" key="1">
    <citation type="submission" date="2021-02" db="EMBL/GenBank/DDBJ databases">
        <title>Variation within the Batrachochytrium salamandrivorans European outbreak.</title>
        <authorList>
            <person name="Kelly M."/>
            <person name="Pasmans F."/>
            <person name="Shea T.P."/>
            <person name="Munoz J.F."/>
            <person name="Carranza S."/>
            <person name="Cuomo C.A."/>
            <person name="Martel A."/>
        </authorList>
    </citation>
    <scope>NUCLEOTIDE SEQUENCE [LARGE SCALE GENOMIC DNA]</scope>
    <source>
        <strain evidence="9 10">AMFP18/2</strain>
    </source>
</reference>
<dbReference type="PANTHER" id="PTHR11259:SF1">
    <property type="entry name" value="RAS-RELATED GTP-BINDING PROTEIN"/>
    <property type="match status" value="1"/>
</dbReference>
<dbReference type="SMART" id="SM00212">
    <property type="entry name" value="UBCc"/>
    <property type="match status" value="1"/>
</dbReference>
<gene>
    <name evidence="9" type="ORF">BASA50_002246</name>
</gene>
<comment type="subunit">
    <text evidence="7">Component of the GSE complex.</text>
</comment>
<comment type="function">
    <text evidence="7">GTPase involved in activation of the TORC1 signaling pathway, which promotes growth and represses autophagy in nutrient-rich conditions.</text>
</comment>
<dbReference type="InterPro" id="IPR027417">
    <property type="entry name" value="P-loop_NTPase"/>
</dbReference>
<dbReference type="CDD" id="cd11384">
    <property type="entry name" value="RagA_like"/>
    <property type="match status" value="1"/>
</dbReference>
<keyword evidence="3 7" id="KW-0547">Nucleotide-binding</keyword>
<dbReference type="PROSITE" id="PS00183">
    <property type="entry name" value="UBC_1"/>
    <property type="match status" value="1"/>
</dbReference>
<dbReference type="Proteomes" id="UP001648503">
    <property type="component" value="Unassembled WGS sequence"/>
</dbReference>
<evidence type="ECO:0000256" key="5">
    <source>
        <dbReference type="ARBA" id="ARBA00023134"/>
    </source>
</evidence>
<comment type="similarity">
    <text evidence="1 7">Belongs to the GTR/RAG GTP-binding protein family.</text>
</comment>
<dbReference type="PANTHER" id="PTHR11259">
    <property type="entry name" value="RAS-RELATED GTP BINDING RAG/GTR YEAST"/>
    <property type="match status" value="1"/>
</dbReference>
<dbReference type="Gene3D" id="3.30.450.190">
    <property type="match status" value="1"/>
</dbReference>
<evidence type="ECO:0000256" key="3">
    <source>
        <dbReference type="ARBA" id="ARBA00022741"/>
    </source>
</evidence>
<feature type="active site" description="Glycyl thioester intermediate" evidence="6">
    <location>
        <position position="85"/>
    </location>
</feature>
<evidence type="ECO:0000256" key="6">
    <source>
        <dbReference type="PROSITE-ProRule" id="PRU10133"/>
    </source>
</evidence>
<dbReference type="SUPFAM" id="SSF54495">
    <property type="entry name" value="UBC-like"/>
    <property type="match status" value="1"/>
</dbReference>
<dbReference type="PROSITE" id="PS50127">
    <property type="entry name" value="UBC_2"/>
    <property type="match status" value="1"/>
</dbReference>
<keyword evidence="5 7" id="KW-0342">GTP-binding</keyword>
<dbReference type="Pfam" id="PF00179">
    <property type="entry name" value="UQ_con"/>
    <property type="match status" value="1"/>
</dbReference>
<accession>A0ABQ8FLU3</accession>
<evidence type="ECO:0000313" key="10">
    <source>
        <dbReference type="Proteomes" id="UP001648503"/>
    </source>
</evidence>
<dbReference type="Pfam" id="PF04670">
    <property type="entry name" value="Gtr1_RagA"/>
    <property type="match status" value="1"/>
</dbReference>
<dbReference type="InterPro" id="IPR039397">
    <property type="entry name" value="RagA/B"/>
</dbReference>
<keyword evidence="10" id="KW-1185">Reference proteome</keyword>
<dbReference type="Gene3D" id="3.40.50.300">
    <property type="entry name" value="P-loop containing nucleotide triphosphate hydrolases"/>
    <property type="match status" value="1"/>
</dbReference>
<feature type="domain" description="UBC core" evidence="8">
    <location>
        <begin position="1"/>
        <end position="147"/>
    </location>
</feature>
<dbReference type="Gene3D" id="3.10.110.10">
    <property type="entry name" value="Ubiquitin Conjugating Enzyme"/>
    <property type="match status" value="1"/>
</dbReference>
<sequence>MALKRINKELADLGRDPPSSCSAGPVGDDLFHWQATIMGPGDSPYSGGVFFLSIHFPTDYPFKPPKVNFTTRIYHPNINSNGSICLDILRDQWSPALTISKVLLSICSMLTDPNPDDPLVPEIAHVYKTDRTRYESTAREWTRKYAIIRPSNHQANSIHLLSSETELVFCNHKLLIPHSHHHQASTTAAFPCNTRYHSCPMKKKVLLMGKSGSGKTSMRSIIFANYIARDTRRLGATIDVEHSHVRFLGNLVLNLWDCGGQEVFMENYIASQRDQIFRNVEVLIYVFDVESREFDKDMHYYQSCLDALGQHSKDARVFCLVHKMDLVPEDQRTQILLDREQDIKRRSHPLQAVSFGTSIWDETLYKAWSAIVYSLIPNVHVLETHLNNFCRLCEADEVILFERTTFLVISHATRRDLGDVHRFEKVSNIIKQFKLSCSKSQAQFQTMEVCTPSFSAFLQALTPNTYAMVIVSDPTIQPGVTLMNISAARSHFESIE</sequence>
<dbReference type="InterPro" id="IPR000608">
    <property type="entry name" value="UBC"/>
</dbReference>
<evidence type="ECO:0000313" key="9">
    <source>
        <dbReference type="EMBL" id="KAH6600501.1"/>
    </source>
</evidence>
<evidence type="ECO:0000256" key="2">
    <source>
        <dbReference type="ARBA" id="ARBA00022679"/>
    </source>
</evidence>
<proteinExistence type="inferred from homology"/>
<dbReference type="InterPro" id="IPR016135">
    <property type="entry name" value="UBQ-conjugating_enzyme/RWD"/>
</dbReference>
<keyword evidence="2" id="KW-0808">Transferase</keyword>